<name>A0A0E3SAB7_9EURY</name>
<dbReference type="STRING" id="1434110.MSHOH_2151"/>
<evidence type="ECO:0000313" key="2">
    <source>
        <dbReference type="EMBL" id="AKB78634.1"/>
    </source>
</evidence>
<dbReference type="EMBL" id="CP009516">
    <property type="protein sequence ID" value="AKB78634.1"/>
    <property type="molecule type" value="Genomic_DNA"/>
</dbReference>
<dbReference type="GeneID" id="24831398"/>
<evidence type="ECO:0000256" key="1">
    <source>
        <dbReference type="SAM" id="Phobius"/>
    </source>
</evidence>
<keyword evidence="3" id="KW-1185">Reference proteome</keyword>
<gene>
    <name evidence="2" type="ORF">MSHOH_2151</name>
</gene>
<reference evidence="2 3" key="1">
    <citation type="submission" date="2014-07" db="EMBL/GenBank/DDBJ databases">
        <title>Methanogenic archaea and the global carbon cycle.</title>
        <authorList>
            <person name="Henriksen J.R."/>
            <person name="Luke J."/>
            <person name="Reinhart S."/>
            <person name="Benedict M.N."/>
            <person name="Youngblut N.D."/>
            <person name="Metcalf M.E."/>
            <person name="Whitaker R.J."/>
            <person name="Metcalf W.W."/>
        </authorList>
    </citation>
    <scope>NUCLEOTIDE SEQUENCE [LARGE SCALE GENOMIC DNA]</scope>
    <source>
        <strain evidence="2 3">HB-1</strain>
    </source>
</reference>
<dbReference type="KEGG" id="mhor:MSHOH_2151"/>
<proteinExistence type="predicted"/>
<dbReference type="OrthoDB" id="136652at2157"/>
<dbReference type="AlphaFoldDB" id="A0A0E3SAB7"/>
<dbReference type="PATRIC" id="fig|1434110.4.peg.2741"/>
<feature type="transmembrane region" description="Helical" evidence="1">
    <location>
        <begin position="31"/>
        <end position="51"/>
    </location>
</feature>
<sequence>MISSIYIFFGFVTLLIFFLAFYDFGATRSRAAILPALLSFALGIMMCAFSWNITSLSGGVELSALQGWESYALSGFWFIITVIGFLLTMVIVLETPKDILE</sequence>
<feature type="transmembrane region" description="Helical" evidence="1">
    <location>
        <begin position="6"/>
        <end position="24"/>
    </location>
</feature>
<organism evidence="2 3">
    <name type="scientific">Methanosarcina horonobensis HB-1 = JCM 15518</name>
    <dbReference type="NCBI Taxonomy" id="1434110"/>
    <lineage>
        <taxon>Archaea</taxon>
        <taxon>Methanobacteriati</taxon>
        <taxon>Methanobacteriota</taxon>
        <taxon>Stenosarchaea group</taxon>
        <taxon>Methanomicrobia</taxon>
        <taxon>Methanosarcinales</taxon>
        <taxon>Methanosarcinaceae</taxon>
        <taxon>Methanosarcina</taxon>
    </lineage>
</organism>
<evidence type="ECO:0000313" key="3">
    <source>
        <dbReference type="Proteomes" id="UP000033101"/>
    </source>
</evidence>
<keyword evidence="1" id="KW-0812">Transmembrane</keyword>
<keyword evidence="1" id="KW-1133">Transmembrane helix</keyword>
<dbReference type="RefSeq" id="WP_048139758.1">
    <property type="nucleotide sequence ID" value="NZ_CP009516.1"/>
</dbReference>
<dbReference type="Proteomes" id="UP000033101">
    <property type="component" value="Chromosome"/>
</dbReference>
<keyword evidence="1" id="KW-0472">Membrane</keyword>
<protein>
    <submittedName>
        <fullName evidence="2">Uncharacterized protein</fullName>
    </submittedName>
</protein>
<accession>A0A0E3SAB7</accession>
<dbReference type="HOGENOM" id="CLU_2285046_0_0_2"/>
<feature type="transmembrane region" description="Helical" evidence="1">
    <location>
        <begin position="71"/>
        <end position="93"/>
    </location>
</feature>